<reference evidence="1 2" key="1">
    <citation type="submission" date="2023-02" db="EMBL/GenBank/DDBJ databases">
        <title>LHISI_Scaffold_Assembly.</title>
        <authorList>
            <person name="Stuart O.P."/>
            <person name="Cleave R."/>
            <person name="Magrath M.J.L."/>
            <person name="Mikheyev A.S."/>
        </authorList>
    </citation>
    <scope>NUCLEOTIDE SEQUENCE [LARGE SCALE GENOMIC DNA]</scope>
    <source>
        <strain evidence="1">Daus_M_001</strain>
        <tissue evidence="1">Leg muscle</tissue>
    </source>
</reference>
<protein>
    <recommendedName>
        <fullName evidence="3">Tesmin/TSO1-like CXC domain-containing protein</fullName>
    </recommendedName>
</protein>
<evidence type="ECO:0008006" key="3">
    <source>
        <dbReference type="Google" id="ProtNLM"/>
    </source>
</evidence>
<dbReference type="EMBL" id="JARBHB010000001">
    <property type="protein sequence ID" value="KAJ8897858.1"/>
    <property type="molecule type" value="Genomic_DNA"/>
</dbReference>
<keyword evidence="2" id="KW-1185">Reference proteome</keyword>
<evidence type="ECO:0000313" key="1">
    <source>
        <dbReference type="EMBL" id="KAJ8897858.1"/>
    </source>
</evidence>
<evidence type="ECO:0000313" key="2">
    <source>
        <dbReference type="Proteomes" id="UP001159363"/>
    </source>
</evidence>
<gene>
    <name evidence="1" type="ORF">PR048_003211</name>
</gene>
<organism evidence="1 2">
    <name type="scientific">Dryococelus australis</name>
    <dbReference type="NCBI Taxonomy" id="614101"/>
    <lineage>
        <taxon>Eukaryota</taxon>
        <taxon>Metazoa</taxon>
        <taxon>Ecdysozoa</taxon>
        <taxon>Arthropoda</taxon>
        <taxon>Hexapoda</taxon>
        <taxon>Insecta</taxon>
        <taxon>Pterygota</taxon>
        <taxon>Neoptera</taxon>
        <taxon>Polyneoptera</taxon>
        <taxon>Phasmatodea</taxon>
        <taxon>Verophasmatodea</taxon>
        <taxon>Anareolatae</taxon>
        <taxon>Phasmatidae</taxon>
        <taxon>Eurycanthinae</taxon>
        <taxon>Dryococelus</taxon>
    </lineage>
</organism>
<proteinExistence type="predicted"/>
<name>A0ABQ9IMC7_9NEOP</name>
<accession>A0ABQ9IMC7</accession>
<dbReference type="Proteomes" id="UP001159363">
    <property type="component" value="Chromosome 1"/>
</dbReference>
<comment type="caution">
    <text evidence="1">The sequence shown here is derived from an EMBL/GenBank/DDBJ whole genome shotgun (WGS) entry which is preliminary data.</text>
</comment>
<sequence length="206" mass="23043">MKLFEKRRDLQRLAEVFKQQNCSLKEIVDNGTHFILAMYGAPISEVSIDNYRYLTFAKSTRPNTPVKLSSLTPTAAAAQQHLCRVYYQGRTWSCNELNPAQGGWAINNNILEPIMTLLPPALDVFFNTILCNYTKGCGTNCGCRKVGLPCSIVFGHCRGQSCLNITTDSVSSDDSDEININKTEYDKINPIDYLTSKLTEEEGVNE</sequence>